<evidence type="ECO:0000313" key="2">
    <source>
        <dbReference type="Proteomes" id="UP000187013"/>
    </source>
</evidence>
<organism evidence="1 2">
    <name type="scientific">Zygosaccharomyces rouxii</name>
    <dbReference type="NCBI Taxonomy" id="4956"/>
    <lineage>
        <taxon>Eukaryota</taxon>
        <taxon>Fungi</taxon>
        <taxon>Dikarya</taxon>
        <taxon>Ascomycota</taxon>
        <taxon>Saccharomycotina</taxon>
        <taxon>Saccharomycetes</taxon>
        <taxon>Saccharomycetales</taxon>
        <taxon>Saccharomycetaceae</taxon>
        <taxon>Zygosaccharomyces</taxon>
    </lineage>
</organism>
<dbReference type="GO" id="GO:0031204">
    <property type="term" value="P:post-translational protein targeting to membrane, translocation"/>
    <property type="evidence" value="ECO:0007669"/>
    <property type="project" value="EnsemblFungi"/>
</dbReference>
<accession>A0A1Q3A0T7</accession>
<dbReference type="GO" id="GO:0071256">
    <property type="term" value="C:translocon complex"/>
    <property type="evidence" value="ECO:0007669"/>
    <property type="project" value="EnsemblFungi"/>
</dbReference>
<dbReference type="AlphaFoldDB" id="A0A1Q3A0T7"/>
<protein>
    <recommendedName>
        <fullName evidence="3">Translocation protein SEC72</fullName>
    </recommendedName>
</protein>
<dbReference type="Proteomes" id="UP000187013">
    <property type="component" value="Unassembled WGS sequence"/>
</dbReference>
<dbReference type="GO" id="GO:0008320">
    <property type="term" value="F:protein transmembrane transporter activity"/>
    <property type="evidence" value="ECO:0007669"/>
    <property type="project" value="EnsemblFungi"/>
</dbReference>
<reference evidence="1 2" key="1">
    <citation type="submission" date="2016-08" db="EMBL/GenBank/DDBJ databases">
        <title>Draft genome sequence of allopolyploid Zygosaccharomyces rouxii.</title>
        <authorList>
            <person name="Watanabe J."/>
            <person name="Uehara K."/>
            <person name="Mogi Y."/>
            <person name="Tsukioka Y."/>
        </authorList>
    </citation>
    <scope>NUCLEOTIDE SEQUENCE [LARGE SCALE GENOMIC DNA]</scope>
    <source>
        <strain evidence="1 2">NBRC 110957</strain>
    </source>
</reference>
<dbReference type="GO" id="GO:0031207">
    <property type="term" value="C:Sec62/Sec63 complex"/>
    <property type="evidence" value="ECO:0007669"/>
    <property type="project" value="EnsemblFungi"/>
</dbReference>
<dbReference type="SUPFAM" id="SSF48452">
    <property type="entry name" value="TPR-like"/>
    <property type="match status" value="1"/>
</dbReference>
<evidence type="ECO:0008006" key="3">
    <source>
        <dbReference type="Google" id="ProtNLM"/>
    </source>
</evidence>
<evidence type="ECO:0000313" key="1">
    <source>
        <dbReference type="EMBL" id="GAV49223.1"/>
    </source>
</evidence>
<comment type="caution">
    <text evidence="1">The sequence shown here is derived from an EMBL/GenBank/DDBJ whole genome shotgun (WGS) entry which is preliminary data.</text>
</comment>
<dbReference type="eggNOG" id="ENOG502RZEU">
    <property type="taxonomic scope" value="Eukaryota"/>
</dbReference>
<sequence length="191" mass="21707">MADISYNPDSKIITPDEDRETLNIYVAQVNALTQALIAENNPNFTPQPSESSTKLIKNLFESGVKNIKQNKLPEALKNVTLAVEMAQRKRAPWEAFAVQLQELQFMLRHKIDLELMLGRYLDALQDLDMLLSTGLFQPEVFIRKTDALLNLGQLEEARISCDRGLCLQPQNVKLKAMMLECERKLADYNGL</sequence>
<dbReference type="Gene3D" id="1.25.40.10">
    <property type="entry name" value="Tetratricopeptide repeat domain"/>
    <property type="match status" value="1"/>
</dbReference>
<dbReference type="InterPro" id="IPR011990">
    <property type="entry name" value="TPR-like_helical_dom_sf"/>
</dbReference>
<dbReference type="OMA" id="KMYTLAI"/>
<proteinExistence type="predicted"/>
<dbReference type="OrthoDB" id="433738at2759"/>
<name>A0A1Q3A0T7_ZYGRO</name>
<dbReference type="EMBL" id="BDGX01000014">
    <property type="protein sequence ID" value="GAV49223.1"/>
    <property type="molecule type" value="Genomic_DNA"/>
</dbReference>
<gene>
    <name evidence="1" type="ORF">ZYGR_0N06300</name>
</gene>